<name>A0ACC2KJE5_PERAE</name>
<keyword evidence="2" id="KW-1185">Reference proteome</keyword>
<accession>A0ACC2KJE5</accession>
<dbReference type="Proteomes" id="UP001234297">
    <property type="component" value="Chromosome 9"/>
</dbReference>
<organism evidence="1 2">
    <name type="scientific">Persea americana</name>
    <name type="common">Avocado</name>
    <dbReference type="NCBI Taxonomy" id="3435"/>
    <lineage>
        <taxon>Eukaryota</taxon>
        <taxon>Viridiplantae</taxon>
        <taxon>Streptophyta</taxon>
        <taxon>Embryophyta</taxon>
        <taxon>Tracheophyta</taxon>
        <taxon>Spermatophyta</taxon>
        <taxon>Magnoliopsida</taxon>
        <taxon>Magnoliidae</taxon>
        <taxon>Laurales</taxon>
        <taxon>Lauraceae</taxon>
        <taxon>Persea</taxon>
    </lineage>
</organism>
<dbReference type="EMBL" id="CM056817">
    <property type="protein sequence ID" value="KAJ8621297.1"/>
    <property type="molecule type" value="Genomic_DNA"/>
</dbReference>
<comment type="caution">
    <text evidence="1">The sequence shown here is derived from an EMBL/GenBank/DDBJ whole genome shotgun (WGS) entry which is preliminary data.</text>
</comment>
<evidence type="ECO:0000313" key="1">
    <source>
        <dbReference type="EMBL" id="KAJ8621297.1"/>
    </source>
</evidence>
<proteinExistence type="predicted"/>
<gene>
    <name evidence="1" type="ORF">MRB53_029826</name>
</gene>
<evidence type="ECO:0000313" key="2">
    <source>
        <dbReference type="Proteomes" id="UP001234297"/>
    </source>
</evidence>
<reference evidence="1 2" key="1">
    <citation type="journal article" date="2022" name="Hortic Res">
        <title>A haplotype resolved chromosomal level avocado genome allows analysis of novel avocado genes.</title>
        <authorList>
            <person name="Nath O."/>
            <person name="Fletcher S.J."/>
            <person name="Hayward A."/>
            <person name="Shaw L.M."/>
            <person name="Masouleh A.K."/>
            <person name="Furtado A."/>
            <person name="Henry R.J."/>
            <person name="Mitter N."/>
        </authorList>
    </citation>
    <scope>NUCLEOTIDE SEQUENCE [LARGE SCALE GENOMIC DNA]</scope>
    <source>
        <strain evidence="2">cv. Hass</strain>
    </source>
</reference>
<sequence length="257" mass="27962">MSTPVDFSGSGRSSGQKPSFSRTCSLLSRYLKEKGSFGDLSLGMTCNLDDKAKSEAFRPTTTMNLLPKMEVSGEGSERKEDVSDRNVKSMDLFPQHGGFGPSEDSRNGADMRPKAVELEKAQMTIFYGGKVHVFNDFPADKAREVMQFAVTGGPQQPGNERRNFPPTNNTNTKTSFASASVPAASSNPTQPNVLGSDLPIARKVSLHRFLEKRKERISSKGPYQLHKGEESDAAAAAVPQKKESSKSWLGLTSLQPN</sequence>
<protein>
    <submittedName>
        <fullName evidence="1">Uncharacterized protein</fullName>
    </submittedName>
</protein>